<evidence type="ECO:0000256" key="4">
    <source>
        <dbReference type="HAMAP-Rule" id="MF_00636"/>
    </source>
</evidence>
<feature type="domain" description="RapZ-like N-terminal" evidence="5">
    <location>
        <begin position="10"/>
        <end position="169"/>
    </location>
</feature>
<evidence type="ECO:0000256" key="3">
    <source>
        <dbReference type="ARBA" id="ARBA00023134"/>
    </source>
</evidence>
<organism evidence="7 8">
    <name type="scientific">Angustibacter luteus</name>
    <dbReference type="NCBI Taxonomy" id="658456"/>
    <lineage>
        <taxon>Bacteria</taxon>
        <taxon>Bacillati</taxon>
        <taxon>Actinomycetota</taxon>
        <taxon>Actinomycetes</taxon>
        <taxon>Kineosporiales</taxon>
        <taxon>Kineosporiaceae</taxon>
    </lineage>
</organism>
<keyword evidence="2 4" id="KW-0067">ATP-binding</keyword>
<dbReference type="Pfam" id="PF22740">
    <property type="entry name" value="PapZ_C"/>
    <property type="match status" value="1"/>
</dbReference>
<dbReference type="PANTHER" id="PTHR30448:SF0">
    <property type="entry name" value="RNASE ADAPTER PROTEIN RAPZ"/>
    <property type="match status" value="1"/>
</dbReference>
<dbReference type="SUPFAM" id="SSF52540">
    <property type="entry name" value="P-loop containing nucleoside triphosphate hydrolases"/>
    <property type="match status" value="1"/>
</dbReference>
<evidence type="ECO:0000256" key="1">
    <source>
        <dbReference type="ARBA" id="ARBA00022741"/>
    </source>
</evidence>
<sequence length="297" mass="32947">MSQDQTQQPQLVIVTGMSSAGRSTTANVLEDLGWYVVDNLPPQMLNPLVQLASRERTPDDEVHAPGLAAVVDVRSRSFFQALQDALFELRTSGAAPRVVFLDAADDVLVRRQESVRRPHPLQGNGRILDAIHREREMLEFVRERADVVIDTSGLNVTQLKTKVSQIFEASELPRLRATVMSFGFKYGLPLDADFVLDMRFLPNPYWVDDLRPLNGNDAGVSQYVMAQDGASVFLDRFVSSLEPVLVGYENESKRYVTIALGCTGGKHRSVAMVNALAERLAELGVQVGTLHRDLGRE</sequence>
<dbReference type="Pfam" id="PF03668">
    <property type="entry name" value="RapZ-like_N"/>
    <property type="match status" value="1"/>
</dbReference>
<dbReference type="NCBIfam" id="NF003828">
    <property type="entry name" value="PRK05416.1"/>
    <property type="match status" value="1"/>
</dbReference>
<evidence type="ECO:0000256" key="2">
    <source>
        <dbReference type="ARBA" id="ARBA00022840"/>
    </source>
</evidence>
<accession>A0ABW1JA42</accession>
<name>A0ABW1JA42_9ACTN</name>
<dbReference type="InterPro" id="IPR027417">
    <property type="entry name" value="P-loop_NTPase"/>
</dbReference>
<reference evidence="8" key="1">
    <citation type="journal article" date="2019" name="Int. J. Syst. Evol. Microbiol.">
        <title>The Global Catalogue of Microorganisms (GCM) 10K type strain sequencing project: providing services to taxonomists for standard genome sequencing and annotation.</title>
        <authorList>
            <consortium name="The Broad Institute Genomics Platform"/>
            <consortium name="The Broad Institute Genome Sequencing Center for Infectious Disease"/>
            <person name="Wu L."/>
            <person name="Ma J."/>
        </authorList>
    </citation>
    <scope>NUCLEOTIDE SEQUENCE [LARGE SCALE GENOMIC DNA]</scope>
    <source>
        <strain evidence="8">KACC 14249</strain>
    </source>
</reference>
<dbReference type="InterPro" id="IPR053931">
    <property type="entry name" value="RapZ_C"/>
</dbReference>
<comment type="caution">
    <text evidence="7">The sequence shown here is derived from an EMBL/GenBank/DDBJ whole genome shotgun (WGS) entry which is preliminary data.</text>
</comment>
<proteinExistence type="inferred from homology"/>
<gene>
    <name evidence="7" type="primary">rapZ</name>
    <name evidence="7" type="ORF">ACFQDO_03190</name>
</gene>
<feature type="binding site" evidence="4">
    <location>
        <begin position="72"/>
        <end position="75"/>
    </location>
    <ligand>
        <name>GTP</name>
        <dbReference type="ChEBI" id="CHEBI:37565"/>
    </ligand>
</feature>
<comment type="caution">
    <text evidence="4">Lacks conserved residue(s) required for the propagation of feature annotation.</text>
</comment>
<dbReference type="InterPro" id="IPR053930">
    <property type="entry name" value="RapZ-like_N"/>
</dbReference>
<dbReference type="PIRSF" id="PIRSF005052">
    <property type="entry name" value="P-loopkin"/>
    <property type="match status" value="1"/>
</dbReference>
<feature type="domain" description="RapZ C-terminal" evidence="6">
    <location>
        <begin position="177"/>
        <end position="294"/>
    </location>
</feature>
<evidence type="ECO:0000313" key="7">
    <source>
        <dbReference type="EMBL" id="MFC6006126.1"/>
    </source>
</evidence>
<protein>
    <submittedName>
        <fullName evidence="7">RNase adapter RapZ</fullName>
    </submittedName>
</protein>
<keyword evidence="1 4" id="KW-0547">Nucleotide-binding</keyword>
<evidence type="ECO:0000259" key="6">
    <source>
        <dbReference type="Pfam" id="PF22740"/>
    </source>
</evidence>
<keyword evidence="8" id="KW-1185">Reference proteome</keyword>
<dbReference type="RefSeq" id="WP_345716986.1">
    <property type="nucleotide sequence ID" value="NZ_BAABFP010000005.1"/>
</dbReference>
<evidence type="ECO:0000259" key="5">
    <source>
        <dbReference type="Pfam" id="PF03668"/>
    </source>
</evidence>
<keyword evidence="3 4" id="KW-0342">GTP-binding</keyword>
<dbReference type="HAMAP" id="MF_00636">
    <property type="entry name" value="RapZ_like"/>
    <property type="match status" value="1"/>
</dbReference>
<dbReference type="InterPro" id="IPR005337">
    <property type="entry name" value="RapZ-like"/>
</dbReference>
<evidence type="ECO:0000313" key="8">
    <source>
        <dbReference type="Proteomes" id="UP001596189"/>
    </source>
</evidence>
<dbReference type="Proteomes" id="UP001596189">
    <property type="component" value="Unassembled WGS sequence"/>
</dbReference>
<dbReference type="Gene3D" id="3.40.50.300">
    <property type="entry name" value="P-loop containing nucleotide triphosphate hydrolases"/>
    <property type="match status" value="1"/>
</dbReference>
<dbReference type="PANTHER" id="PTHR30448">
    <property type="entry name" value="RNASE ADAPTER PROTEIN RAPZ"/>
    <property type="match status" value="1"/>
</dbReference>
<dbReference type="EMBL" id="JBHSRD010000002">
    <property type="protein sequence ID" value="MFC6006126.1"/>
    <property type="molecule type" value="Genomic_DNA"/>
</dbReference>